<evidence type="ECO:0000259" key="10">
    <source>
        <dbReference type="PROSITE" id="PS50994"/>
    </source>
</evidence>
<gene>
    <name evidence="11" type="ORF">P43SY_010807</name>
</gene>
<dbReference type="Gene3D" id="3.10.20.370">
    <property type="match status" value="1"/>
</dbReference>
<keyword evidence="6" id="KW-0695">RNA-directed DNA polymerase</keyword>
<keyword evidence="4" id="KW-0255">Endonuclease</keyword>
<dbReference type="InterPro" id="IPR016197">
    <property type="entry name" value="Chromo-like_dom_sf"/>
</dbReference>
<name>A0AAD5LRN2_PYTIN</name>
<evidence type="ECO:0000256" key="7">
    <source>
        <dbReference type="SAM" id="Coils"/>
    </source>
</evidence>
<dbReference type="InterPro" id="IPR000953">
    <property type="entry name" value="Chromo/chromo_shadow_dom"/>
</dbReference>
<keyword evidence="12" id="KW-1185">Reference proteome</keyword>
<dbReference type="Gene3D" id="2.40.50.40">
    <property type="match status" value="1"/>
</dbReference>
<dbReference type="Proteomes" id="UP001209570">
    <property type="component" value="Unassembled WGS sequence"/>
</dbReference>
<dbReference type="GO" id="GO:0015074">
    <property type="term" value="P:DNA integration"/>
    <property type="evidence" value="ECO:0007669"/>
    <property type="project" value="InterPro"/>
</dbReference>
<dbReference type="SMART" id="SM00298">
    <property type="entry name" value="CHROMO"/>
    <property type="match status" value="1"/>
</dbReference>
<evidence type="ECO:0000259" key="9">
    <source>
        <dbReference type="PROSITE" id="PS50013"/>
    </source>
</evidence>
<dbReference type="InterPro" id="IPR023780">
    <property type="entry name" value="Chromo_domain"/>
</dbReference>
<dbReference type="GO" id="GO:0004523">
    <property type="term" value="F:RNA-DNA hybrid ribonuclease activity"/>
    <property type="evidence" value="ECO:0007669"/>
    <property type="project" value="InterPro"/>
</dbReference>
<feature type="region of interest" description="Disordered" evidence="8">
    <location>
        <begin position="432"/>
        <end position="451"/>
    </location>
</feature>
<evidence type="ECO:0000256" key="4">
    <source>
        <dbReference type="ARBA" id="ARBA00022759"/>
    </source>
</evidence>
<keyword evidence="2" id="KW-0548">Nucleotidyltransferase</keyword>
<dbReference type="PROSITE" id="PS50013">
    <property type="entry name" value="CHROMO_2"/>
    <property type="match status" value="1"/>
</dbReference>
<keyword evidence="1" id="KW-0808">Transferase</keyword>
<dbReference type="Gene3D" id="1.10.340.70">
    <property type="match status" value="1"/>
</dbReference>
<reference evidence="11" key="1">
    <citation type="submission" date="2021-12" db="EMBL/GenBank/DDBJ databases">
        <title>Prjna785345.</title>
        <authorList>
            <person name="Rujirawat T."/>
            <person name="Krajaejun T."/>
        </authorList>
    </citation>
    <scope>NUCLEOTIDE SEQUENCE</scope>
    <source>
        <strain evidence="11">Pi057C3</strain>
    </source>
</reference>
<accession>A0AAD5LRN2</accession>
<evidence type="ECO:0000256" key="8">
    <source>
        <dbReference type="SAM" id="MobiDB-lite"/>
    </source>
</evidence>
<dbReference type="SUPFAM" id="SSF54160">
    <property type="entry name" value="Chromo domain-like"/>
    <property type="match status" value="1"/>
</dbReference>
<dbReference type="PANTHER" id="PTHR37984">
    <property type="entry name" value="PROTEIN CBG26694"/>
    <property type="match status" value="1"/>
</dbReference>
<dbReference type="InterPro" id="IPR001584">
    <property type="entry name" value="Integrase_cat-core"/>
</dbReference>
<evidence type="ECO:0000256" key="6">
    <source>
        <dbReference type="ARBA" id="ARBA00022918"/>
    </source>
</evidence>
<dbReference type="InterPro" id="IPR043128">
    <property type="entry name" value="Rev_trsase/Diguanyl_cyclase"/>
</dbReference>
<dbReference type="SUPFAM" id="SSF53098">
    <property type="entry name" value="Ribonuclease H-like"/>
    <property type="match status" value="2"/>
</dbReference>
<dbReference type="GO" id="GO:0003964">
    <property type="term" value="F:RNA-directed DNA polymerase activity"/>
    <property type="evidence" value="ECO:0007669"/>
    <property type="project" value="UniProtKB-KW"/>
</dbReference>
<dbReference type="InterPro" id="IPR036397">
    <property type="entry name" value="RNaseH_sf"/>
</dbReference>
<dbReference type="InterPro" id="IPR041373">
    <property type="entry name" value="RT_RNaseH"/>
</dbReference>
<protein>
    <submittedName>
        <fullName evidence="11">Uncharacterized protein</fullName>
    </submittedName>
</protein>
<dbReference type="InterPro" id="IPR050951">
    <property type="entry name" value="Retrovirus_Pol_polyprotein"/>
</dbReference>
<dbReference type="Gene3D" id="3.30.420.10">
    <property type="entry name" value="Ribonuclease H-like superfamily/Ribonuclease H"/>
    <property type="match status" value="2"/>
</dbReference>
<evidence type="ECO:0000256" key="2">
    <source>
        <dbReference type="ARBA" id="ARBA00022695"/>
    </source>
</evidence>
<dbReference type="Pfam" id="PF17917">
    <property type="entry name" value="RT_RNaseH"/>
    <property type="match status" value="1"/>
</dbReference>
<dbReference type="PANTHER" id="PTHR37984:SF5">
    <property type="entry name" value="PROTEIN NYNRIN-LIKE"/>
    <property type="match status" value="1"/>
</dbReference>
<dbReference type="AlphaFoldDB" id="A0AAD5LRN2"/>
<dbReference type="InterPro" id="IPR002156">
    <property type="entry name" value="RNaseH_domain"/>
</dbReference>
<evidence type="ECO:0000256" key="5">
    <source>
        <dbReference type="ARBA" id="ARBA00022801"/>
    </source>
</evidence>
<dbReference type="Pfam" id="PF00385">
    <property type="entry name" value="Chromo"/>
    <property type="match status" value="1"/>
</dbReference>
<proteinExistence type="predicted"/>
<dbReference type="FunFam" id="1.10.340.70:FF:000001">
    <property type="entry name" value="Retrovirus-related Pol polyprotein from transposon gypsy-like Protein"/>
    <property type="match status" value="1"/>
</dbReference>
<dbReference type="InterPro" id="IPR041588">
    <property type="entry name" value="Integrase_H2C2"/>
</dbReference>
<dbReference type="PROSITE" id="PS50994">
    <property type="entry name" value="INTEGRASE"/>
    <property type="match status" value="1"/>
</dbReference>
<dbReference type="InterPro" id="IPR012337">
    <property type="entry name" value="RNaseH-like_sf"/>
</dbReference>
<keyword evidence="5" id="KW-0378">Hydrolase</keyword>
<keyword evidence="3" id="KW-0540">Nuclease</keyword>
<comment type="caution">
    <text evidence="11">The sequence shown here is derived from an EMBL/GenBank/DDBJ whole genome shotgun (WGS) entry which is preliminary data.</text>
</comment>
<dbReference type="Gene3D" id="3.30.70.270">
    <property type="match status" value="1"/>
</dbReference>
<evidence type="ECO:0000256" key="1">
    <source>
        <dbReference type="ARBA" id="ARBA00022679"/>
    </source>
</evidence>
<dbReference type="InterPro" id="IPR043502">
    <property type="entry name" value="DNA/RNA_pol_sf"/>
</dbReference>
<organism evidence="11 12">
    <name type="scientific">Pythium insidiosum</name>
    <name type="common">Pythiosis disease agent</name>
    <dbReference type="NCBI Taxonomy" id="114742"/>
    <lineage>
        <taxon>Eukaryota</taxon>
        <taxon>Sar</taxon>
        <taxon>Stramenopiles</taxon>
        <taxon>Oomycota</taxon>
        <taxon>Peronosporomycetes</taxon>
        <taxon>Pythiales</taxon>
        <taxon>Pythiaceae</taxon>
        <taxon>Pythium</taxon>
    </lineage>
</organism>
<keyword evidence="7" id="KW-0175">Coiled coil</keyword>
<dbReference type="SUPFAM" id="SSF56672">
    <property type="entry name" value="DNA/RNA polymerases"/>
    <property type="match status" value="1"/>
</dbReference>
<feature type="coiled-coil region" evidence="7">
    <location>
        <begin position="782"/>
        <end position="809"/>
    </location>
</feature>
<feature type="domain" description="Chromo" evidence="9">
    <location>
        <begin position="928"/>
        <end position="977"/>
    </location>
</feature>
<evidence type="ECO:0000313" key="11">
    <source>
        <dbReference type="EMBL" id="KAJ0391518.1"/>
    </source>
</evidence>
<dbReference type="EMBL" id="JAKCXM010000991">
    <property type="protein sequence ID" value="KAJ0391518.1"/>
    <property type="molecule type" value="Genomic_DNA"/>
</dbReference>
<dbReference type="GO" id="GO:0003676">
    <property type="term" value="F:nucleic acid binding"/>
    <property type="evidence" value="ECO:0007669"/>
    <property type="project" value="InterPro"/>
</dbReference>
<sequence length="999" mass="113736">MKGVQSFLGSLNYYHKFIEDYSVIASCLYELTDEQIKAGRDLERPKLAFELLKTKIKSPPVLRHPDRSKPFAVILHANAWAVSAVLAQDHDGKLWPVRYTGRTLQDAELRYHESEKEVLALLRVLTTFYTLVAGHDLVVYTRFSVLKWIMTSKTLGDRLLKWATFLSPWTFEVRKVDRDQDGLAALFAAGITPREKLDEVAEDLAPVKASRQKPPIVSLEMLDAEYSGYLLSFDGAAKLKSNAGSASFVLWRLPEWQPVHAEGIHLAGVTVNEAEYHGMLHGLRYVLRALRVDEIVVAGDSRIVIQQCQHQINCNTPHLQLLLNEFESLRARFSSVRLVHVKREFNAAADYLTGVVLRAGESVVMTESEDLSQLEALNTLPSKIVKPATPEVLPRTDAVDCQLIGDDAHGASDASDDETPGHQVYAVQTRRERAAIPGPSVDPAEPADPVQERWRRIREHQDADSELRRLKMFINGELSQLSREDIRDVLKIVDPYVVDTDGTLKYISMSTQPGRLRERSARLVVPRDLQDDVMHLHHCDMQGGHQGITRTYERLRAEYYWRGTFKDVERFVQQCQDCVTSKGAPVSASPSPGNVMPDYPMQIISMDFVIPLPASAQGNTALLLFQDMFSGYVMCKAMKDTSAQAVAEAYEEVVFRRFGASSEIRHDRDPRFMSDVFKAFARMMKSQQRATLAYRPQANGQQERSVQSVVRAIKSYISEPAQEDWEDLAGRLVFALNTSLDATRRETPFFLMHGWDAKTTMAAMLAPKPAPGATKSKPYAWRIDIQQQYEACQERARQLQARAKRSRAEERNAAWEDLPDKWKAGLEVGDAVWLYIAKVKEGLSRKLAHHWHGPFRIVEKSDNFMCKLHVRDTPYRLFPWVHVSRLKPRLLHEARPANQLTDIADDADFDAALLPEDSWLPEASTEEYEVEALQDVRWRRTRGGRHVKEYLVKWRGFDEPLWEPLDQLNCSRLLHEFNHSARGRARFATMQVDDRVSSD</sequence>
<feature type="domain" description="Integrase catalytic" evidence="10">
    <location>
        <begin position="596"/>
        <end position="756"/>
    </location>
</feature>
<dbReference type="Pfam" id="PF17921">
    <property type="entry name" value="Integrase_H2C2"/>
    <property type="match status" value="1"/>
</dbReference>
<evidence type="ECO:0000313" key="12">
    <source>
        <dbReference type="Proteomes" id="UP001209570"/>
    </source>
</evidence>
<evidence type="ECO:0000256" key="3">
    <source>
        <dbReference type="ARBA" id="ARBA00022722"/>
    </source>
</evidence>
<dbReference type="Pfam" id="PF13456">
    <property type="entry name" value="RVT_3"/>
    <property type="match status" value="1"/>
</dbReference>